<evidence type="ECO:0000256" key="1">
    <source>
        <dbReference type="ARBA" id="ARBA00011073"/>
    </source>
</evidence>
<dbReference type="Gene3D" id="3.40.50.200">
    <property type="entry name" value="Peptidase S8/S53 domain"/>
    <property type="match status" value="1"/>
</dbReference>
<comment type="similarity">
    <text evidence="1 4">Belongs to the peptidase S8 family.</text>
</comment>
<evidence type="ECO:0000259" key="6">
    <source>
        <dbReference type="Pfam" id="PF00082"/>
    </source>
</evidence>
<proteinExistence type="inferred from homology"/>
<feature type="compositionally biased region" description="Polar residues" evidence="5">
    <location>
        <begin position="215"/>
        <end position="228"/>
    </location>
</feature>
<feature type="active site" description="Charge relay system" evidence="4">
    <location>
        <position position="329"/>
    </location>
</feature>
<dbReference type="PANTHER" id="PTHR43806:SF58">
    <property type="entry name" value="ALKALINE PROTEASE 1-RELATED"/>
    <property type="match status" value="1"/>
</dbReference>
<dbReference type="InterPro" id="IPR050131">
    <property type="entry name" value="Peptidase_S8_subtilisin-like"/>
</dbReference>
<dbReference type="GO" id="GO:0004252">
    <property type="term" value="F:serine-type endopeptidase activity"/>
    <property type="evidence" value="ECO:0007669"/>
    <property type="project" value="UniProtKB-UniRule"/>
</dbReference>
<organism evidence="7 8">
    <name type="scientific">Amylocarpus encephaloides</name>
    <dbReference type="NCBI Taxonomy" id="45428"/>
    <lineage>
        <taxon>Eukaryota</taxon>
        <taxon>Fungi</taxon>
        <taxon>Dikarya</taxon>
        <taxon>Ascomycota</taxon>
        <taxon>Pezizomycotina</taxon>
        <taxon>Leotiomycetes</taxon>
        <taxon>Helotiales</taxon>
        <taxon>Helotiales incertae sedis</taxon>
        <taxon>Amylocarpus</taxon>
    </lineage>
</organism>
<dbReference type="Proteomes" id="UP000824998">
    <property type="component" value="Unassembled WGS sequence"/>
</dbReference>
<evidence type="ECO:0000256" key="3">
    <source>
        <dbReference type="ARBA" id="ARBA00022825"/>
    </source>
</evidence>
<evidence type="ECO:0000313" key="7">
    <source>
        <dbReference type="EMBL" id="KAG9233405.1"/>
    </source>
</evidence>
<feature type="region of interest" description="Disordered" evidence="5">
    <location>
        <begin position="209"/>
        <end position="231"/>
    </location>
</feature>
<dbReference type="PROSITE" id="PS51892">
    <property type="entry name" value="SUBTILASE"/>
    <property type="match status" value="1"/>
</dbReference>
<dbReference type="InterPro" id="IPR000209">
    <property type="entry name" value="Peptidase_S8/S53_dom"/>
</dbReference>
<evidence type="ECO:0000256" key="4">
    <source>
        <dbReference type="PROSITE-ProRule" id="PRU01240"/>
    </source>
</evidence>
<accession>A0A9P7YHZ0</accession>
<gene>
    <name evidence="7" type="ORF">BJ875DRAFT_425961</name>
</gene>
<name>A0A9P7YHZ0_9HELO</name>
<feature type="active site" description="Charge relay system" evidence="4">
    <location>
        <position position="386"/>
    </location>
</feature>
<evidence type="ECO:0000256" key="5">
    <source>
        <dbReference type="SAM" id="MobiDB-lite"/>
    </source>
</evidence>
<feature type="active site" description="Charge relay system" evidence="4">
    <location>
        <position position="535"/>
    </location>
</feature>
<dbReference type="AlphaFoldDB" id="A0A9P7YHZ0"/>
<dbReference type="Pfam" id="PF00082">
    <property type="entry name" value="Peptidase_S8"/>
    <property type="match status" value="1"/>
</dbReference>
<dbReference type="InterPro" id="IPR036852">
    <property type="entry name" value="Peptidase_S8/S53_dom_sf"/>
</dbReference>
<dbReference type="SUPFAM" id="SSF52743">
    <property type="entry name" value="Subtilisin-like"/>
    <property type="match status" value="1"/>
</dbReference>
<dbReference type="GO" id="GO:0006508">
    <property type="term" value="P:proteolysis"/>
    <property type="evidence" value="ECO:0007669"/>
    <property type="project" value="UniProtKB-KW"/>
</dbReference>
<keyword evidence="3 4" id="KW-0720">Serine protease</keyword>
<dbReference type="PANTHER" id="PTHR43806">
    <property type="entry name" value="PEPTIDASE S8"/>
    <property type="match status" value="1"/>
</dbReference>
<keyword evidence="4" id="KW-0378">Hydrolase</keyword>
<feature type="domain" description="Peptidase S8/S53" evidence="6">
    <location>
        <begin position="323"/>
        <end position="565"/>
    </location>
</feature>
<reference evidence="7" key="1">
    <citation type="journal article" date="2021" name="IMA Fungus">
        <title>Genomic characterization of three marine fungi, including Emericellopsis atlantica sp. nov. with signatures of a generalist lifestyle and marine biomass degradation.</title>
        <authorList>
            <person name="Hagestad O.C."/>
            <person name="Hou L."/>
            <person name="Andersen J.H."/>
            <person name="Hansen E.H."/>
            <person name="Altermark B."/>
            <person name="Li C."/>
            <person name="Kuhnert E."/>
            <person name="Cox R.J."/>
            <person name="Crous P.W."/>
            <person name="Spatafora J.W."/>
            <person name="Lail K."/>
            <person name="Amirebrahimi M."/>
            <person name="Lipzen A."/>
            <person name="Pangilinan J."/>
            <person name="Andreopoulos W."/>
            <person name="Hayes R.D."/>
            <person name="Ng V."/>
            <person name="Grigoriev I.V."/>
            <person name="Jackson S.A."/>
            <person name="Sutton T.D.S."/>
            <person name="Dobson A.D.W."/>
            <person name="Rama T."/>
        </authorList>
    </citation>
    <scope>NUCLEOTIDE SEQUENCE</scope>
    <source>
        <strain evidence="7">TRa018bII</strain>
    </source>
</reference>
<protein>
    <submittedName>
        <fullName evidence="7">Peptidase S8/S53 domain-containing protein</fullName>
    </submittedName>
</protein>
<evidence type="ECO:0000313" key="8">
    <source>
        <dbReference type="Proteomes" id="UP000824998"/>
    </source>
</evidence>
<evidence type="ECO:0000256" key="2">
    <source>
        <dbReference type="ARBA" id="ARBA00022670"/>
    </source>
</evidence>
<keyword evidence="8" id="KW-1185">Reference proteome</keyword>
<dbReference type="EMBL" id="MU251502">
    <property type="protein sequence ID" value="KAG9233405.1"/>
    <property type="molecule type" value="Genomic_DNA"/>
</dbReference>
<comment type="caution">
    <text evidence="7">The sequence shown here is derived from an EMBL/GenBank/DDBJ whole genome shotgun (WGS) entry which is preliminary data.</text>
</comment>
<sequence length="610" mass="69846">MEELEKIREMLKYEIIKRYNTFNASRMLYDHNDPDRFPQQVFFDFSTDPRATPIDKKFLQSLKNIAYKPESVLKVVKLPSIASEQMNYINFFDYLRNAGVKKIFHLIVDDTNQRHTDTQIKSCLKGFEIERLNWRRPNFPVSNHLGGVQRLSLYWNGLDTVLQGWSSKRGLTALKDLRELKITISSNHPQELEAEGTFSSNWKEFVHHLHKQKGKPTQNENVRVSPSIESRDPQCPQRYELCWTERFDTKDSEEKRLQIQYMVENEIGTPRQFPNQASTEKDSGKPTVPHEWYNHMVHYVEAFSVLLDEQEETLAEGKKWPLVKVAIVDDGILLPRNDLGYNICGESFNEVFEALPDDSEGFACDTREEYQDDECGTHFYMADGNHGNSMATLVSRMCPRVHFHICRVKVVAGKYEGTQSFTVDSVRMAIEWATRHEVDIISMSLSIESERMDDARMKLNKAIQEASNKGIVIFCSCGDGRPRNSTSLEADDNTITIGAANSAGNPPDYVGRRPKIFLLPGVDIGAQGVVGSGSSISTALAAGLAGLILHLNQVSFQMDHVELRKKVKTIFERMRQSEDNPFLEVWRYFKEGEKIDKHSVTATIKRMLDI</sequence>
<dbReference type="OrthoDB" id="5386278at2759"/>
<keyword evidence="2 4" id="KW-0645">Protease</keyword>